<gene>
    <name evidence="1" type="ORF">MML48_7g00003678</name>
</gene>
<keyword evidence="2" id="KW-1185">Reference proteome</keyword>
<name>A0ACB9SQQ1_HOLOL</name>
<comment type="caution">
    <text evidence="1">The sequence shown here is derived from an EMBL/GenBank/DDBJ whole genome shotgun (WGS) entry which is preliminary data.</text>
</comment>
<proteinExistence type="predicted"/>
<protein>
    <submittedName>
        <fullName evidence="1">Uncharacterized protein</fullName>
    </submittedName>
</protein>
<organism evidence="1 2">
    <name type="scientific">Holotrichia oblita</name>
    <name type="common">Chafer beetle</name>
    <dbReference type="NCBI Taxonomy" id="644536"/>
    <lineage>
        <taxon>Eukaryota</taxon>
        <taxon>Metazoa</taxon>
        <taxon>Ecdysozoa</taxon>
        <taxon>Arthropoda</taxon>
        <taxon>Hexapoda</taxon>
        <taxon>Insecta</taxon>
        <taxon>Pterygota</taxon>
        <taxon>Neoptera</taxon>
        <taxon>Endopterygota</taxon>
        <taxon>Coleoptera</taxon>
        <taxon>Polyphaga</taxon>
        <taxon>Scarabaeiformia</taxon>
        <taxon>Scarabaeidae</taxon>
        <taxon>Melolonthinae</taxon>
        <taxon>Holotrichia</taxon>
    </lineage>
</organism>
<evidence type="ECO:0000313" key="1">
    <source>
        <dbReference type="EMBL" id="KAI4457448.1"/>
    </source>
</evidence>
<dbReference type="EMBL" id="CM043021">
    <property type="protein sequence ID" value="KAI4457448.1"/>
    <property type="molecule type" value="Genomic_DNA"/>
</dbReference>
<dbReference type="Proteomes" id="UP001056778">
    <property type="component" value="Chromosome 7"/>
</dbReference>
<evidence type="ECO:0000313" key="2">
    <source>
        <dbReference type="Proteomes" id="UP001056778"/>
    </source>
</evidence>
<accession>A0ACB9SQQ1</accession>
<reference evidence="1" key="1">
    <citation type="submission" date="2022-04" db="EMBL/GenBank/DDBJ databases">
        <title>Chromosome-scale genome assembly of Holotrichia oblita Faldermann.</title>
        <authorList>
            <person name="Rongchong L."/>
        </authorList>
    </citation>
    <scope>NUCLEOTIDE SEQUENCE</scope>
    <source>
        <strain evidence="1">81SQS9</strain>
    </source>
</reference>
<sequence>MHRRRLSPDTRQCGYNVGRAQSTLSVSAVDYYLTLPVTCPPSPAISTVTLTPGRIRNIDQDMEALRASRQDNPFIRQVIASRESLADTLDNDNESDNTTLVSKEFPIDLDVDPMSLPDVHEYMIRSPPPTSWPKSPNHRVFHFPPEEDETLHVEVTSKDKSKESKHKYTSWDGSDSTSPLKSLPRPLIQDRFSLLTPGSLRSSAEDSIRLMSTDD</sequence>